<dbReference type="GO" id="GO:0005886">
    <property type="term" value="C:plasma membrane"/>
    <property type="evidence" value="ECO:0007669"/>
    <property type="project" value="TreeGrafter"/>
</dbReference>
<evidence type="ECO:0000256" key="1">
    <source>
        <dbReference type="ARBA" id="ARBA00004370"/>
    </source>
</evidence>
<feature type="compositionally biased region" description="Low complexity" evidence="8">
    <location>
        <begin position="908"/>
        <end position="926"/>
    </location>
</feature>
<keyword evidence="11" id="KW-1185">Reference proteome</keyword>
<keyword evidence="5" id="KW-0472">Membrane</keyword>
<organism evidence="10 11">
    <name type="scientific">Volvox africanus</name>
    <dbReference type="NCBI Taxonomy" id="51714"/>
    <lineage>
        <taxon>Eukaryota</taxon>
        <taxon>Viridiplantae</taxon>
        <taxon>Chlorophyta</taxon>
        <taxon>core chlorophytes</taxon>
        <taxon>Chlorophyceae</taxon>
        <taxon>CS clade</taxon>
        <taxon>Chlamydomonadales</taxon>
        <taxon>Volvocaceae</taxon>
        <taxon>Volvox</taxon>
    </lineage>
</organism>
<feature type="region of interest" description="Disordered" evidence="8">
    <location>
        <begin position="1303"/>
        <end position="1356"/>
    </location>
</feature>
<comment type="caution">
    <text evidence="10">The sequence shown here is derived from an EMBL/GenBank/DDBJ whole genome shotgun (WGS) entry which is preliminary data.</text>
</comment>
<dbReference type="GO" id="GO:0004383">
    <property type="term" value="F:guanylate cyclase activity"/>
    <property type="evidence" value="ECO:0007669"/>
    <property type="project" value="TreeGrafter"/>
</dbReference>
<comment type="subcellular location">
    <subcellularLocation>
        <location evidence="1">Membrane</location>
    </subcellularLocation>
</comment>
<feature type="region of interest" description="Disordered" evidence="8">
    <location>
        <begin position="722"/>
        <end position="780"/>
    </location>
</feature>
<feature type="region of interest" description="Disordered" evidence="8">
    <location>
        <begin position="579"/>
        <end position="598"/>
    </location>
</feature>
<evidence type="ECO:0000256" key="8">
    <source>
        <dbReference type="SAM" id="MobiDB-lite"/>
    </source>
</evidence>
<accession>A0A8J4BF21</accession>
<name>A0A8J4BF21_9CHLO</name>
<keyword evidence="2" id="KW-0812">Transmembrane</keyword>
<keyword evidence="6 7" id="KW-0456">Lyase</keyword>
<sequence>MALFAACFGRASGRSTKRLARGGLSEAVNPLSDRNVLAPSPQHSTLPRLDSPGNQSELQGTCTSPNHFTKSMELRNSMIMATSPAIITVITYGQSVLHQNPQSKAYLGDWATSADNSDGGILDVIFVYEPEKCRRMLEELCREESSGLWKSVVRVPYNLNNRIDYNGIRNPAGCGRGRLNGDGSGLTTMENGAWDRSQHAGCDTTSGEGRCGAAVVASAVLDRLGAPEAGDDVPTANAAETAAGAKTKVATSFATTAGLGRDSGSAGGAPADATATRAKSSWILTSNDLGNCERLSLSGADTAGNGPALASTGASVAVPSVAAAGSWQACTDMGIVPWSTEVAERTSRAEVGAASGCSASYNALQFPPSRHSAVTRSSLPAASAAFIGGTVTPAELTLTGTEHTDCTGRFSGSLLTVQDPLATSTFATFTNGQSSFNVATSKESPAASGRAAKRLVPPLPAPTVPSPGAGPGPAPSGGSATNRSGRPPPRRTISLNAPAFNRAQGVTPRFNASITAQGGMQSLHPAGSRALAFAMSLGTSPLVASVCLNSGGGGGGGDSSASSSPPVLAALSTCRAKTTGTATHGRSGAASTVPRIATGPNDAGAARVVVLLHRAPPNGDAGSPPVGYLPGAGTEPAVGRNIIWKRSLGLDCYASSGEVGGGASDGNNDGLHLDRGGGTSGNKFSGGDLGPHEAADTQAPCATLNHINLGAARIKQAVPAYGHEGSTAAHSKAQGNSAHNGIQPQPQWELNSKSRSSAKSQTKIGSNIGAGNGDKAPRVSMGGNGALTALSAAASTSVPMSDALMATSKPANNCRTVKDLSDNSCLPSSPSGKPTGESLFAALQARLAHAAPAKVPSLLPVCGEARVRGDSQRASVHHDGLKPTQQPATSPSLPPSPAPLPLPPPPQQQQQQQQQLQQLRPPGLKQQVHEKADGDHCQLQLHKEHQEGHQEPQRPLSGPECWHEVWATTAQDPITGADVIVLTQTDVTAKVIAERHLALVMETEHRLVEQLFPRHILQYITEEWTAAHHTEKGQVEAGAGGGGGAGGGAGGGGAGYVPGTDSSRGPGCSAGGSLRWRPVVRDCNALATWHPEVTLLFADIKGFTPMCKEVEPRQVMSLLNSLYSRYDAMLDKYGVYKVETIGDCYFVAGGLIHEDEDGMAAVRQGDSTEDPLHAEKIFMFAKAMLSAAREVVMPTTGQPVQIRIGLHTGPVVSGVVGTRMPRFCLFGDTVNTASRMESTGVPGAIHASEATYNRLSKSDQWETTGGIEVKGKGLMQTYIWQPRDPDNFQPSSIPSWWPDCGVSGDKEGGSGGGETCTAHPPLARAGNPAELRRRLNGSKDGPTAAGKIPLAPPMGG</sequence>
<dbReference type="GO" id="GO:0035556">
    <property type="term" value="P:intracellular signal transduction"/>
    <property type="evidence" value="ECO:0007669"/>
    <property type="project" value="InterPro"/>
</dbReference>
<feature type="region of interest" description="Disordered" evidence="8">
    <location>
        <begin position="813"/>
        <end position="833"/>
    </location>
</feature>
<evidence type="ECO:0000256" key="2">
    <source>
        <dbReference type="ARBA" id="ARBA00022692"/>
    </source>
</evidence>
<dbReference type="GO" id="GO:0000166">
    <property type="term" value="F:nucleotide binding"/>
    <property type="evidence" value="ECO:0007669"/>
    <property type="project" value="UniProtKB-KW"/>
</dbReference>
<dbReference type="PANTHER" id="PTHR11920:SF335">
    <property type="entry name" value="GUANYLATE CYCLASE"/>
    <property type="match status" value="1"/>
</dbReference>
<evidence type="ECO:0000256" key="5">
    <source>
        <dbReference type="ARBA" id="ARBA00023136"/>
    </source>
</evidence>
<feature type="compositionally biased region" description="Polar residues" evidence="8">
    <location>
        <begin position="822"/>
        <end position="832"/>
    </location>
</feature>
<comment type="similarity">
    <text evidence="7">Belongs to the adenylyl cyclase class-4/guanylyl cyclase family.</text>
</comment>
<reference evidence="10" key="1">
    <citation type="journal article" date="2021" name="Proc. Natl. Acad. Sci. U.S.A.">
        <title>Three genomes in the algal genus Volvox reveal the fate of a haploid sex-determining region after a transition to homothallism.</title>
        <authorList>
            <person name="Yamamoto K."/>
            <person name="Hamaji T."/>
            <person name="Kawai-Toyooka H."/>
            <person name="Matsuzaki R."/>
            <person name="Takahashi F."/>
            <person name="Nishimura Y."/>
            <person name="Kawachi M."/>
            <person name="Noguchi H."/>
            <person name="Minakuchi Y."/>
            <person name="Umen J.G."/>
            <person name="Toyoda A."/>
            <person name="Nozaki H."/>
        </authorList>
    </citation>
    <scope>NUCLEOTIDE SEQUENCE</scope>
    <source>
        <strain evidence="10">NIES-3780</strain>
    </source>
</reference>
<dbReference type="Gene3D" id="3.30.70.1230">
    <property type="entry name" value="Nucleotide cyclase"/>
    <property type="match status" value="1"/>
</dbReference>
<dbReference type="GO" id="GO:0004016">
    <property type="term" value="F:adenylate cyclase activity"/>
    <property type="evidence" value="ECO:0007669"/>
    <property type="project" value="TreeGrafter"/>
</dbReference>
<dbReference type="InterPro" id="IPR029787">
    <property type="entry name" value="Nucleotide_cyclase"/>
</dbReference>
<dbReference type="InterPro" id="IPR001054">
    <property type="entry name" value="A/G_cyclase"/>
</dbReference>
<evidence type="ECO:0000313" key="11">
    <source>
        <dbReference type="Proteomes" id="UP000747399"/>
    </source>
</evidence>
<evidence type="ECO:0000313" key="10">
    <source>
        <dbReference type="EMBL" id="GIL60731.1"/>
    </source>
</evidence>
<dbReference type="GO" id="GO:0001653">
    <property type="term" value="F:peptide receptor activity"/>
    <property type="evidence" value="ECO:0007669"/>
    <property type="project" value="TreeGrafter"/>
</dbReference>
<dbReference type="PANTHER" id="PTHR11920">
    <property type="entry name" value="GUANYLYL CYCLASE"/>
    <property type="match status" value="1"/>
</dbReference>
<dbReference type="SMART" id="SM00044">
    <property type="entry name" value="CYCc"/>
    <property type="match status" value="1"/>
</dbReference>
<feature type="region of interest" description="Disordered" evidence="8">
    <location>
        <begin position="456"/>
        <end position="504"/>
    </location>
</feature>
<feature type="compositionally biased region" description="Pro residues" evidence="8">
    <location>
        <begin position="457"/>
        <end position="474"/>
    </location>
</feature>
<evidence type="ECO:0000256" key="3">
    <source>
        <dbReference type="ARBA" id="ARBA00022741"/>
    </source>
</evidence>
<keyword evidence="3" id="KW-0547">Nucleotide-binding</keyword>
<dbReference type="PROSITE" id="PS50125">
    <property type="entry name" value="GUANYLATE_CYCLASE_2"/>
    <property type="match status" value="1"/>
</dbReference>
<dbReference type="CDD" id="cd07302">
    <property type="entry name" value="CHD"/>
    <property type="match status" value="1"/>
</dbReference>
<feature type="compositionally biased region" description="Pro residues" evidence="8">
    <location>
        <begin position="892"/>
        <end position="907"/>
    </location>
</feature>
<gene>
    <name evidence="10" type="ORF">Vafri_15251</name>
</gene>
<feature type="compositionally biased region" description="Polar residues" evidence="8">
    <location>
        <begin position="52"/>
        <end position="62"/>
    </location>
</feature>
<protein>
    <recommendedName>
        <fullName evidence="9">Guanylate cyclase domain-containing protein</fullName>
    </recommendedName>
</protein>
<dbReference type="EMBL" id="BNCO01000041">
    <property type="protein sequence ID" value="GIL60731.1"/>
    <property type="molecule type" value="Genomic_DNA"/>
</dbReference>
<evidence type="ECO:0000259" key="9">
    <source>
        <dbReference type="PROSITE" id="PS50125"/>
    </source>
</evidence>
<feature type="domain" description="Guanylate cyclase" evidence="9">
    <location>
        <begin position="1094"/>
        <end position="1237"/>
    </location>
</feature>
<dbReference type="InterPro" id="IPR018297">
    <property type="entry name" value="A/G_cyclase_CS"/>
</dbReference>
<evidence type="ECO:0000256" key="7">
    <source>
        <dbReference type="RuleBase" id="RU000405"/>
    </source>
</evidence>
<dbReference type="Proteomes" id="UP000747399">
    <property type="component" value="Unassembled WGS sequence"/>
</dbReference>
<proteinExistence type="inferred from homology"/>
<dbReference type="InterPro" id="IPR050401">
    <property type="entry name" value="Cyclic_nucleotide_synthase"/>
</dbReference>
<dbReference type="GO" id="GO:0007168">
    <property type="term" value="P:receptor guanylyl cyclase signaling pathway"/>
    <property type="evidence" value="ECO:0007669"/>
    <property type="project" value="TreeGrafter"/>
</dbReference>
<dbReference type="SUPFAM" id="SSF55073">
    <property type="entry name" value="Nucleotide cyclase"/>
    <property type="match status" value="1"/>
</dbReference>
<evidence type="ECO:0000256" key="6">
    <source>
        <dbReference type="ARBA" id="ARBA00023239"/>
    </source>
</evidence>
<feature type="compositionally biased region" description="Polar residues" evidence="8">
    <location>
        <begin position="733"/>
        <end position="765"/>
    </location>
</feature>
<evidence type="ECO:0000256" key="4">
    <source>
        <dbReference type="ARBA" id="ARBA00022989"/>
    </source>
</evidence>
<dbReference type="Pfam" id="PF00211">
    <property type="entry name" value="Guanylate_cyc"/>
    <property type="match status" value="1"/>
</dbReference>
<dbReference type="PROSITE" id="PS00452">
    <property type="entry name" value="GUANYLATE_CYCLASE_1"/>
    <property type="match status" value="1"/>
</dbReference>
<keyword evidence="4" id="KW-1133">Transmembrane helix</keyword>
<feature type="region of interest" description="Disordered" evidence="8">
    <location>
        <begin position="33"/>
        <end position="62"/>
    </location>
</feature>
<feature type="region of interest" description="Disordered" evidence="8">
    <location>
        <begin position="661"/>
        <end position="695"/>
    </location>
</feature>
<feature type="compositionally biased region" description="Basic and acidic residues" evidence="8">
    <location>
        <begin position="869"/>
        <end position="881"/>
    </location>
</feature>
<feature type="region of interest" description="Disordered" evidence="8">
    <location>
        <begin position="869"/>
        <end position="934"/>
    </location>
</feature>